<protein>
    <submittedName>
        <fullName evidence="1">Uncharacterized protein</fullName>
    </submittedName>
</protein>
<keyword evidence="2" id="KW-1185">Reference proteome</keyword>
<evidence type="ECO:0000313" key="2">
    <source>
        <dbReference type="Proteomes" id="UP000199370"/>
    </source>
</evidence>
<dbReference type="AlphaFoldDB" id="A0A1G9WMH4"/>
<dbReference type="RefSeq" id="WP_175526420.1">
    <property type="nucleotide sequence ID" value="NZ_FNIA01000008.1"/>
</dbReference>
<name>A0A1G9WMH4_9EURY</name>
<gene>
    <name evidence="1" type="ORF">SAMN05192554_108135</name>
</gene>
<sequence length="51" mass="5771">MSKVDITLRSEKADRWNEATDELDDRLGYRPSQPEALGIILASWDDEHGGL</sequence>
<evidence type="ECO:0000313" key="1">
    <source>
        <dbReference type="EMBL" id="SDM85361.1"/>
    </source>
</evidence>
<proteinExistence type="predicted"/>
<dbReference type="Proteomes" id="UP000199370">
    <property type="component" value="Unassembled WGS sequence"/>
</dbReference>
<organism evidence="1 2">
    <name type="scientific">Haloarchaeobius iranensis</name>
    <dbReference type="NCBI Taxonomy" id="996166"/>
    <lineage>
        <taxon>Archaea</taxon>
        <taxon>Methanobacteriati</taxon>
        <taxon>Methanobacteriota</taxon>
        <taxon>Stenosarchaea group</taxon>
        <taxon>Halobacteria</taxon>
        <taxon>Halobacteriales</taxon>
        <taxon>Halorubellaceae</taxon>
        <taxon>Haloarchaeobius</taxon>
    </lineage>
</organism>
<dbReference type="OrthoDB" id="181358at2157"/>
<dbReference type="EMBL" id="FNIA01000008">
    <property type="protein sequence ID" value="SDM85361.1"/>
    <property type="molecule type" value="Genomic_DNA"/>
</dbReference>
<accession>A0A1G9WMH4</accession>
<reference evidence="1 2" key="1">
    <citation type="submission" date="2016-10" db="EMBL/GenBank/DDBJ databases">
        <authorList>
            <person name="de Groot N.N."/>
        </authorList>
    </citation>
    <scope>NUCLEOTIDE SEQUENCE [LARGE SCALE GENOMIC DNA]</scope>
    <source>
        <strain evidence="2">EB21,IBRC-M 10013,KCTC 4048</strain>
    </source>
</reference>